<dbReference type="Gene3D" id="3.40.50.720">
    <property type="entry name" value="NAD(P)-binding Rossmann-like Domain"/>
    <property type="match status" value="1"/>
</dbReference>
<gene>
    <name evidence="1" type="ORF">HYG85_10375</name>
</gene>
<accession>A0A8J8MAU8</accession>
<dbReference type="Proteomes" id="UP000677305">
    <property type="component" value="Chromosome"/>
</dbReference>
<dbReference type="EMBL" id="CP058561">
    <property type="protein sequence ID" value="QUH29310.1"/>
    <property type="molecule type" value="Genomic_DNA"/>
</dbReference>
<evidence type="ECO:0000313" key="2">
    <source>
        <dbReference type="Proteomes" id="UP000677305"/>
    </source>
</evidence>
<sequence length="253" mass="29813">MLKGLIGYTGLVGSNLDRQAFFHEKYNSKNIDSIRGKKFDLLVCAGIYGTKWYANKYPQEDKLAIYRLLDNLVTVSCGYFVLISTVDVYKNPNGVDEDTIISLHGLHDYGKHRYEVEQIVKARFRHHSIIRLPALFGRNLKKNYIYDLMNNHCLEWTHRDSVYQYYNLDFLWDDIKIVMDNHIPLINFNSEPIKAWEIANECFNRDFTNVTKRLPDIYDVKSKYSNLFSKDNDYMYSRQKVLKDIINFSSNSV</sequence>
<dbReference type="KEGG" id="vgu:HYG85_10375"/>
<evidence type="ECO:0000313" key="1">
    <source>
        <dbReference type="EMBL" id="QUH29310.1"/>
    </source>
</evidence>
<dbReference type="InterPro" id="IPR036291">
    <property type="entry name" value="NAD(P)-bd_dom_sf"/>
</dbReference>
<name>A0A8J8MAU8_9FIRM</name>
<dbReference type="RefSeq" id="WP_212693413.1">
    <property type="nucleotide sequence ID" value="NZ_CP058561.1"/>
</dbReference>
<proteinExistence type="predicted"/>
<protein>
    <submittedName>
        <fullName evidence="1">Pyridine nucleotide transhydrogenase</fullName>
    </submittedName>
</protein>
<dbReference type="SUPFAM" id="SSF51735">
    <property type="entry name" value="NAD(P)-binding Rossmann-fold domains"/>
    <property type="match status" value="1"/>
</dbReference>
<organism evidence="1 2">
    <name type="scientific">Vallitalea guaymasensis</name>
    <dbReference type="NCBI Taxonomy" id="1185412"/>
    <lineage>
        <taxon>Bacteria</taxon>
        <taxon>Bacillati</taxon>
        <taxon>Bacillota</taxon>
        <taxon>Clostridia</taxon>
        <taxon>Lachnospirales</taxon>
        <taxon>Vallitaleaceae</taxon>
        <taxon>Vallitalea</taxon>
    </lineage>
</organism>
<reference evidence="1 2" key="1">
    <citation type="submission" date="2020-07" db="EMBL/GenBank/DDBJ databases">
        <title>Vallitalea guaymasensis genome.</title>
        <authorList>
            <person name="Postec A."/>
        </authorList>
    </citation>
    <scope>NUCLEOTIDE SEQUENCE [LARGE SCALE GENOMIC DNA]</scope>
    <source>
        <strain evidence="1 2">Ra1766G1</strain>
    </source>
</reference>
<dbReference type="AlphaFoldDB" id="A0A8J8MAU8"/>
<keyword evidence="2" id="KW-1185">Reference proteome</keyword>